<reference evidence="3 4" key="1">
    <citation type="submission" date="2019-02" db="EMBL/GenBank/DDBJ databases">
        <title>Deep-cultivation of Planctomycetes and their phenomic and genomic characterization uncovers novel biology.</title>
        <authorList>
            <person name="Wiegand S."/>
            <person name="Jogler M."/>
            <person name="Boedeker C."/>
            <person name="Pinto D."/>
            <person name="Vollmers J."/>
            <person name="Rivas-Marin E."/>
            <person name="Kohn T."/>
            <person name="Peeters S.H."/>
            <person name="Heuer A."/>
            <person name="Rast P."/>
            <person name="Oberbeckmann S."/>
            <person name="Bunk B."/>
            <person name="Jeske O."/>
            <person name="Meyerdierks A."/>
            <person name="Storesund J.E."/>
            <person name="Kallscheuer N."/>
            <person name="Luecker S."/>
            <person name="Lage O.M."/>
            <person name="Pohl T."/>
            <person name="Merkel B.J."/>
            <person name="Hornburger P."/>
            <person name="Mueller R.-W."/>
            <person name="Bruemmer F."/>
            <person name="Labrenz M."/>
            <person name="Spormann A.M."/>
            <person name="Op den Camp H."/>
            <person name="Overmann J."/>
            <person name="Amann R."/>
            <person name="Jetten M.S.M."/>
            <person name="Mascher T."/>
            <person name="Medema M.H."/>
            <person name="Devos D.P."/>
            <person name="Kaster A.-K."/>
            <person name="Ovreas L."/>
            <person name="Rohde M."/>
            <person name="Galperin M.Y."/>
            <person name="Jogler C."/>
        </authorList>
    </citation>
    <scope>NUCLEOTIDE SEQUENCE [LARGE SCALE GENOMIC DNA]</scope>
    <source>
        <strain evidence="3 4">TBK1r</strain>
    </source>
</reference>
<accession>A0ABX5XKG2</accession>
<dbReference type="InterPro" id="IPR050789">
    <property type="entry name" value="Diverse_Enzym_Activities"/>
</dbReference>
<keyword evidence="4" id="KW-1185">Reference proteome</keyword>
<dbReference type="EMBL" id="CP036432">
    <property type="protein sequence ID" value="QDV81861.1"/>
    <property type="molecule type" value="Genomic_DNA"/>
</dbReference>
<dbReference type="RefSeq" id="WP_145207597.1">
    <property type="nucleotide sequence ID" value="NZ_CP036432.1"/>
</dbReference>
<dbReference type="SUPFAM" id="SSF56601">
    <property type="entry name" value="beta-lactamase/transpeptidase-like"/>
    <property type="match status" value="1"/>
</dbReference>
<keyword evidence="3" id="KW-0378">Hydrolase</keyword>
<evidence type="ECO:0000313" key="4">
    <source>
        <dbReference type="Proteomes" id="UP000318081"/>
    </source>
</evidence>
<evidence type="ECO:0000313" key="3">
    <source>
        <dbReference type="EMBL" id="QDV81861.1"/>
    </source>
</evidence>
<feature type="domain" description="Beta-lactamase-related" evidence="2">
    <location>
        <begin position="43"/>
        <end position="387"/>
    </location>
</feature>
<gene>
    <name evidence="3" type="primary">estB</name>
    <name evidence="3" type="ORF">TBK1r_07830</name>
</gene>
<feature type="signal peptide" evidence="1">
    <location>
        <begin position="1"/>
        <end position="22"/>
    </location>
</feature>
<dbReference type="Pfam" id="PF00144">
    <property type="entry name" value="Beta-lactamase"/>
    <property type="match status" value="1"/>
</dbReference>
<organism evidence="3 4">
    <name type="scientific">Stieleria magnilauensis</name>
    <dbReference type="NCBI Taxonomy" id="2527963"/>
    <lineage>
        <taxon>Bacteria</taxon>
        <taxon>Pseudomonadati</taxon>
        <taxon>Planctomycetota</taxon>
        <taxon>Planctomycetia</taxon>
        <taxon>Pirellulales</taxon>
        <taxon>Pirellulaceae</taxon>
        <taxon>Stieleria</taxon>
    </lineage>
</organism>
<dbReference type="Proteomes" id="UP000318081">
    <property type="component" value="Chromosome"/>
</dbReference>
<feature type="chain" id="PRO_5046169243" evidence="1">
    <location>
        <begin position="23"/>
        <end position="394"/>
    </location>
</feature>
<dbReference type="PANTHER" id="PTHR43283:SF3">
    <property type="entry name" value="BETA-LACTAMASE FAMILY PROTEIN (AFU_ORTHOLOGUE AFUA_5G07500)"/>
    <property type="match status" value="1"/>
</dbReference>
<evidence type="ECO:0000256" key="1">
    <source>
        <dbReference type="SAM" id="SignalP"/>
    </source>
</evidence>
<protein>
    <submittedName>
        <fullName evidence="3">Esterase EstB</fullName>
        <ecNumber evidence="3">3.1.1.-</ecNumber>
    </submittedName>
</protein>
<evidence type="ECO:0000259" key="2">
    <source>
        <dbReference type="Pfam" id="PF00144"/>
    </source>
</evidence>
<sequence length="394" mass="42481">MIRLLSSCCIALILTVATTASGQEATAPKKTAPTPPPVIDPINAAMQTFVEQGKISGAVTLVGHRGKIVHLGAVGLADIEIQKEMRPFTMFSIASMTKPITATAIMILQDEGKLSVDDKVSKYIPAYKDLKLKDGSAPSREITIRDAITHTSGLAGDQLFDGSLAEAVDQLAERPLAFEPGTKWQYSPGLNVAGRIVEIVSGQSFQAFLQERIFEPGTMTSTTFFPDEKQQRRIATLYGPGEEGQSLQAVANRISNPAEVKAPNPSGGLFATARDMFRFYQMVLNQGKFRKQQVVSEDAVTQMTSPQTGDLETGFTPGNCWGLGWCIVREPQGVTEMLSPGTFGHGGAFGTQGWVDPKTQTIYVLMIQRTKMGNSDGSDIRKAFQQAASESLGL</sequence>
<dbReference type="InterPro" id="IPR012338">
    <property type="entry name" value="Beta-lactam/transpept-like"/>
</dbReference>
<dbReference type="EC" id="3.1.1.-" evidence="3"/>
<keyword evidence="1" id="KW-0732">Signal</keyword>
<dbReference type="GO" id="GO:0016787">
    <property type="term" value="F:hydrolase activity"/>
    <property type="evidence" value="ECO:0007669"/>
    <property type="project" value="UniProtKB-KW"/>
</dbReference>
<dbReference type="InterPro" id="IPR001466">
    <property type="entry name" value="Beta-lactam-related"/>
</dbReference>
<name>A0ABX5XKG2_9BACT</name>
<dbReference type="PANTHER" id="PTHR43283">
    <property type="entry name" value="BETA-LACTAMASE-RELATED"/>
    <property type="match status" value="1"/>
</dbReference>
<proteinExistence type="predicted"/>
<dbReference type="Gene3D" id="3.40.710.10">
    <property type="entry name" value="DD-peptidase/beta-lactamase superfamily"/>
    <property type="match status" value="1"/>
</dbReference>